<dbReference type="InterPro" id="IPR013320">
    <property type="entry name" value="ConA-like_dom_sf"/>
</dbReference>
<sequence length="641" mass="70497">TIEEFIITVRNMENITIRTLHDYEGGDPRNGIRDKVFYSVKPYFIDVPGVDDFLSCPVDATCVIPIFVKSNRTVSHLNVIDNFIDEIAPGSISQTTHRNENVFKIDLSFHHSTSGKWNVCIQAVDDLSQMSEPLCINLMFQPEDPCFSTPCENYGLCIKQADLSGFYYCECFHGYTGMTCETAPNPCDPDPCIHGSCFANQNPFYCFCSDDPETGQENAYTGTICDRNKCNQSVSNTTCKEMCSPNCENSGVCQNNSCQCTLAFTGRSCNESVGVNFVGGKFIPPTPTTGSNIECNKVNQVVMNCSFSVYLTSSSGYAPDMSIQTTSALQDRSTVGTTTTWPIAIGAKNLYHCIVEINDTTFNKQELVHFVPPTLLEDSTFVCHLSERCGLVLASNEKNGDCETVVSAADTLTIFDPVHDGKGTCFSQVVVSTATVDSYTSCIRAGPHDYEERCYKFIVINKTTDPCCSSGNPLNGYCQNDGKCFTKAGQDYECFCSGNEYSGKNCSKDIDECSSNPCMHGGSCVGGENGYTCICNDDFFGKRCETDAKCNFENRSRCIWQNVVVGDDFDWIIHQSATPTDDTGPNADHTFRNATGHYNFIETTIDHCASIPCKNNGHCTNTGSTFKCECRLGYSGQDCSY</sequence>
<dbReference type="EMBL" id="JAIWYP010000003">
    <property type="protein sequence ID" value="KAH3846505.1"/>
    <property type="molecule type" value="Genomic_DNA"/>
</dbReference>
<feature type="disulfide bond" evidence="6">
    <location>
        <begin position="535"/>
        <end position="544"/>
    </location>
</feature>
<reference evidence="9" key="1">
    <citation type="journal article" date="2019" name="bioRxiv">
        <title>The Genome of the Zebra Mussel, Dreissena polymorpha: A Resource for Invasive Species Research.</title>
        <authorList>
            <person name="McCartney M.A."/>
            <person name="Auch B."/>
            <person name="Kono T."/>
            <person name="Mallez S."/>
            <person name="Zhang Y."/>
            <person name="Obille A."/>
            <person name="Becker A."/>
            <person name="Abrahante J.E."/>
            <person name="Garbe J."/>
            <person name="Badalamenti J.P."/>
            <person name="Herman A."/>
            <person name="Mangelson H."/>
            <person name="Liachko I."/>
            <person name="Sullivan S."/>
            <person name="Sone E.D."/>
            <person name="Koren S."/>
            <person name="Silverstein K.A.T."/>
            <person name="Beckman K.B."/>
            <person name="Gohl D.M."/>
        </authorList>
    </citation>
    <scope>NUCLEOTIDE SEQUENCE</scope>
    <source>
        <strain evidence="9">Duluth1</strain>
        <tissue evidence="9">Whole animal</tissue>
    </source>
</reference>
<reference evidence="9" key="2">
    <citation type="submission" date="2020-11" db="EMBL/GenBank/DDBJ databases">
        <authorList>
            <person name="McCartney M.A."/>
            <person name="Auch B."/>
            <person name="Kono T."/>
            <person name="Mallez S."/>
            <person name="Becker A."/>
            <person name="Gohl D.M."/>
            <person name="Silverstein K.A.T."/>
            <person name="Koren S."/>
            <person name="Bechman K.B."/>
            <person name="Herman A."/>
            <person name="Abrahante J.E."/>
            <person name="Garbe J."/>
        </authorList>
    </citation>
    <scope>NUCLEOTIDE SEQUENCE</scope>
    <source>
        <strain evidence="9">Duluth1</strain>
        <tissue evidence="9">Whole animal</tissue>
    </source>
</reference>
<dbReference type="PANTHER" id="PTHR12916:SF4">
    <property type="entry name" value="UNINFLATABLE, ISOFORM C"/>
    <property type="match status" value="1"/>
</dbReference>
<evidence type="ECO:0000256" key="3">
    <source>
        <dbReference type="ARBA" id="ARBA00022729"/>
    </source>
</evidence>
<keyword evidence="4" id="KW-0677">Repeat</keyword>
<feature type="domain" description="EGF-like" evidence="7">
    <location>
        <begin position="509"/>
        <end position="545"/>
    </location>
</feature>
<evidence type="ECO:0000313" key="10">
    <source>
        <dbReference type="Proteomes" id="UP000828390"/>
    </source>
</evidence>
<feature type="non-terminal residue" evidence="9">
    <location>
        <position position="641"/>
    </location>
</feature>
<dbReference type="PANTHER" id="PTHR12916">
    <property type="entry name" value="CYTOCHROME C OXIDASE POLYPEPTIDE VIC-2"/>
    <property type="match status" value="1"/>
</dbReference>
<dbReference type="InterPro" id="IPR000152">
    <property type="entry name" value="EGF-type_Asp/Asn_hydroxyl_site"/>
</dbReference>
<dbReference type="CDD" id="cd00054">
    <property type="entry name" value="EGF_CA"/>
    <property type="match status" value="2"/>
</dbReference>
<evidence type="ECO:0000259" key="8">
    <source>
        <dbReference type="PROSITE" id="PS50060"/>
    </source>
</evidence>
<evidence type="ECO:0000256" key="5">
    <source>
        <dbReference type="ARBA" id="ARBA00023157"/>
    </source>
</evidence>
<dbReference type="PROSITE" id="PS50060">
    <property type="entry name" value="MAM_2"/>
    <property type="match status" value="1"/>
</dbReference>
<dbReference type="PROSITE" id="PS50026">
    <property type="entry name" value="EGF_3"/>
    <property type="match status" value="4"/>
</dbReference>
<dbReference type="GO" id="GO:0005509">
    <property type="term" value="F:calcium ion binding"/>
    <property type="evidence" value="ECO:0007669"/>
    <property type="project" value="InterPro"/>
</dbReference>
<feature type="domain" description="EGF-like" evidence="7">
    <location>
        <begin position="604"/>
        <end position="640"/>
    </location>
</feature>
<evidence type="ECO:0000313" key="9">
    <source>
        <dbReference type="EMBL" id="KAH3846505.1"/>
    </source>
</evidence>
<dbReference type="Proteomes" id="UP000828390">
    <property type="component" value="Unassembled WGS sequence"/>
</dbReference>
<feature type="domain" description="EGF-like" evidence="7">
    <location>
        <begin position="470"/>
        <end position="507"/>
    </location>
</feature>
<protein>
    <submittedName>
        <fullName evidence="9">Uncharacterized protein</fullName>
    </submittedName>
</protein>
<organism evidence="9 10">
    <name type="scientific">Dreissena polymorpha</name>
    <name type="common">Zebra mussel</name>
    <name type="synonym">Mytilus polymorpha</name>
    <dbReference type="NCBI Taxonomy" id="45954"/>
    <lineage>
        <taxon>Eukaryota</taxon>
        <taxon>Metazoa</taxon>
        <taxon>Spiralia</taxon>
        <taxon>Lophotrochozoa</taxon>
        <taxon>Mollusca</taxon>
        <taxon>Bivalvia</taxon>
        <taxon>Autobranchia</taxon>
        <taxon>Heteroconchia</taxon>
        <taxon>Euheterodonta</taxon>
        <taxon>Imparidentia</taxon>
        <taxon>Neoheterodontei</taxon>
        <taxon>Myida</taxon>
        <taxon>Dreissenoidea</taxon>
        <taxon>Dreissenidae</taxon>
        <taxon>Dreissena</taxon>
    </lineage>
</organism>
<dbReference type="InterPro" id="IPR001881">
    <property type="entry name" value="EGF-like_Ca-bd_dom"/>
</dbReference>
<feature type="domain" description="MAM" evidence="8">
    <location>
        <begin position="548"/>
        <end position="604"/>
    </location>
</feature>
<feature type="domain" description="EGF-like" evidence="7">
    <location>
        <begin position="142"/>
        <end position="181"/>
    </location>
</feature>
<keyword evidence="5 6" id="KW-1015">Disulfide bond</keyword>
<feature type="disulfide bond" evidence="6">
    <location>
        <begin position="630"/>
        <end position="639"/>
    </location>
</feature>
<evidence type="ECO:0000256" key="4">
    <source>
        <dbReference type="ARBA" id="ARBA00022737"/>
    </source>
</evidence>
<keyword evidence="3" id="KW-0732">Signal</keyword>
<feature type="disulfide bond" evidence="6">
    <location>
        <begin position="171"/>
        <end position="180"/>
    </location>
</feature>
<dbReference type="AlphaFoldDB" id="A0A9D4KV80"/>
<gene>
    <name evidence="9" type="ORF">DPMN_088806</name>
</gene>
<accession>A0A9D4KV80</accession>
<name>A0A9D4KV80_DREPO</name>
<dbReference type="Gene3D" id="2.10.25.10">
    <property type="entry name" value="Laminin"/>
    <property type="match status" value="4"/>
</dbReference>
<dbReference type="SUPFAM" id="SSF57196">
    <property type="entry name" value="EGF/Laminin"/>
    <property type="match status" value="3"/>
</dbReference>
<feature type="non-terminal residue" evidence="9">
    <location>
        <position position="1"/>
    </location>
</feature>
<dbReference type="InterPro" id="IPR000998">
    <property type="entry name" value="MAM_dom"/>
</dbReference>
<comment type="caution">
    <text evidence="9">The sequence shown here is derived from an EMBL/GenBank/DDBJ whole genome shotgun (WGS) entry which is preliminary data.</text>
</comment>
<dbReference type="PROSITE" id="PS00022">
    <property type="entry name" value="EGF_1"/>
    <property type="match status" value="3"/>
</dbReference>
<dbReference type="Pfam" id="PF00008">
    <property type="entry name" value="EGF"/>
    <property type="match status" value="3"/>
</dbReference>
<dbReference type="PROSITE" id="PS00010">
    <property type="entry name" value="ASX_HYDROXYL"/>
    <property type="match status" value="1"/>
</dbReference>
<dbReference type="PROSITE" id="PS01186">
    <property type="entry name" value="EGF_2"/>
    <property type="match status" value="2"/>
</dbReference>
<comment type="caution">
    <text evidence="6">Lacks conserved residue(s) required for the propagation of feature annotation.</text>
</comment>
<keyword evidence="10" id="KW-1185">Reference proteome</keyword>
<dbReference type="GO" id="GO:0016020">
    <property type="term" value="C:membrane"/>
    <property type="evidence" value="ECO:0007669"/>
    <property type="project" value="InterPro"/>
</dbReference>
<keyword evidence="2 6" id="KW-0245">EGF-like domain</keyword>
<proteinExistence type="inferred from homology"/>
<evidence type="ECO:0000256" key="1">
    <source>
        <dbReference type="ARBA" id="ARBA00009738"/>
    </source>
</evidence>
<evidence type="ECO:0000256" key="2">
    <source>
        <dbReference type="ARBA" id="ARBA00022536"/>
    </source>
</evidence>
<dbReference type="SMART" id="SM00179">
    <property type="entry name" value="EGF_CA"/>
    <property type="match status" value="3"/>
</dbReference>
<dbReference type="SMART" id="SM00181">
    <property type="entry name" value="EGF"/>
    <property type="match status" value="6"/>
</dbReference>
<evidence type="ECO:0000256" key="6">
    <source>
        <dbReference type="PROSITE-ProRule" id="PRU00076"/>
    </source>
</evidence>
<evidence type="ECO:0000259" key="7">
    <source>
        <dbReference type="PROSITE" id="PS50026"/>
    </source>
</evidence>
<comment type="similarity">
    <text evidence="1">Belongs to the nephronectin family.</text>
</comment>
<dbReference type="FunFam" id="2.10.25.10:FF:000066">
    <property type="entry name" value="FAT atypical cadherin 4"/>
    <property type="match status" value="2"/>
</dbReference>
<dbReference type="SUPFAM" id="SSF49899">
    <property type="entry name" value="Concanavalin A-like lectins/glucanases"/>
    <property type="match status" value="1"/>
</dbReference>
<dbReference type="InterPro" id="IPR000742">
    <property type="entry name" value="EGF"/>
</dbReference>